<sequence>MKLGAMVGKIGVPQQTMAIAHMTRFTLRYRVARVLSRTLPGAVVALGLLSSPASAQVIAAERSTAYENALAAGYKAQALCEGVIAAGRTEAQVEALELRGIYSEYQPLLPRLKATVDRKARSVLVSFPGDLPPRRADWAPGLGCVLAPIGGTARLWPAGTWQGQLPAPADARPWPLGDGGIAPRSSVALAATIDKAFDRATYKGETVGVVVLRDGRIVGEKYASGFGPFVANRTWSVAKSIAGTLVGIAVQELRIDPQKPAQVPEWRVAGDPRRSITLDQLLRMSSGLHSDHYGNRTDAIYFGGTTVTEQAAGWPLEVKPGTRFRYANNDIMLAARAVRAAMNNDKRYARWPQRLFEPLGMQHTTAGTDWQGNFILSSQVYTTARDLARLGQLWLQDGVWQGKRLLPAGWMRYMTAPSGPQPAEGAGYGATMWLFGPKQGLPAGTYSAQGNRGQYVMVVPSQKLVIVRRGEDGASARFDIARFTADVIRDGQ</sequence>
<accession>A0A245ZS72</accession>
<keyword evidence="2" id="KW-0378">Hydrolase</keyword>
<dbReference type="EC" id="3.5.1.46" evidence="2"/>
<feature type="domain" description="Beta-lactamase-related" evidence="1">
    <location>
        <begin position="203"/>
        <end position="467"/>
    </location>
</feature>
<dbReference type="PANTHER" id="PTHR43283:SF7">
    <property type="entry name" value="BETA-LACTAMASE-RELATED DOMAIN-CONTAINING PROTEIN"/>
    <property type="match status" value="1"/>
</dbReference>
<proteinExistence type="predicted"/>
<comment type="caution">
    <text evidence="2">The sequence shown here is derived from an EMBL/GenBank/DDBJ whole genome shotgun (WGS) entry which is preliminary data.</text>
</comment>
<dbReference type="InterPro" id="IPR050789">
    <property type="entry name" value="Diverse_Enzym_Activities"/>
</dbReference>
<dbReference type="PANTHER" id="PTHR43283">
    <property type="entry name" value="BETA-LACTAMASE-RELATED"/>
    <property type="match status" value="1"/>
</dbReference>
<name>A0A245ZS72_9SPHN</name>
<evidence type="ECO:0000259" key="1">
    <source>
        <dbReference type="Pfam" id="PF00144"/>
    </source>
</evidence>
<dbReference type="SUPFAM" id="SSF56601">
    <property type="entry name" value="beta-lactamase/transpeptidase-like"/>
    <property type="match status" value="1"/>
</dbReference>
<reference evidence="2 3" key="1">
    <citation type="submission" date="2017-03" db="EMBL/GenBank/DDBJ databases">
        <title>Genome sequence of Sphingomonas mucosissima DSM 17494.</title>
        <authorList>
            <person name="Poehlein A."/>
            <person name="Wuebbeler J.H."/>
            <person name="Steinbuechel A."/>
            <person name="Daniel R."/>
        </authorList>
    </citation>
    <scope>NUCLEOTIDE SEQUENCE [LARGE SCALE GENOMIC DNA]</scope>
    <source>
        <strain evidence="2 3">DSM 17494</strain>
    </source>
</reference>
<evidence type="ECO:0000313" key="3">
    <source>
        <dbReference type="Proteomes" id="UP000197783"/>
    </source>
</evidence>
<evidence type="ECO:0000313" key="2">
    <source>
        <dbReference type="EMBL" id="OWK32584.1"/>
    </source>
</evidence>
<protein>
    <submittedName>
        <fullName evidence="2">6-aminohexanoate-dimer hydrolase</fullName>
        <ecNumber evidence="2">3.5.1.46</ecNumber>
    </submittedName>
</protein>
<organism evidence="2 3">
    <name type="scientific">Sphingomonas mucosissima</name>
    <dbReference type="NCBI Taxonomy" id="370959"/>
    <lineage>
        <taxon>Bacteria</taxon>
        <taxon>Pseudomonadati</taxon>
        <taxon>Pseudomonadota</taxon>
        <taxon>Alphaproteobacteria</taxon>
        <taxon>Sphingomonadales</taxon>
        <taxon>Sphingomonadaceae</taxon>
        <taxon>Sphingomonas</taxon>
    </lineage>
</organism>
<keyword evidence="3" id="KW-1185">Reference proteome</keyword>
<dbReference type="Pfam" id="PF00144">
    <property type="entry name" value="Beta-lactamase"/>
    <property type="match status" value="1"/>
</dbReference>
<dbReference type="Proteomes" id="UP000197783">
    <property type="component" value="Unassembled WGS sequence"/>
</dbReference>
<dbReference type="EMBL" id="NBBJ01000001">
    <property type="protein sequence ID" value="OWK32584.1"/>
    <property type="molecule type" value="Genomic_DNA"/>
</dbReference>
<dbReference type="AlphaFoldDB" id="A0A245ZS72"/>
<gene>
    <name evidence="2" type="primary">nylB_1</name>
    <name evidence="2" type="ORF">SPMU_09200</name>
</gene>
<dbReference type="InterPro" id="IPR012338">
    <property type="entry name" value="Beta-lactam/transpept-like"/>
</dbReference>
<dbReference type="GO" id="GO:0019875">
    <property type="term" value="F:6-aminohexanoate-dimer hydrolase activity"/>
    <property type="evidence" value="ECO:0007669"/>
    <property type="project" value="UniProtKB-EC"/>
</dbReference>
<dbReference type="Gene3D" id="3.40.710.10">
    <property type="entry name" value="DD-peptidase/beta-lactamase superfamily"/>
    <property type="match status" value="1"/>
</dbReference>
<dbReference type="InterPro" id="IPR001466">
    <property type="entry name" value="Beta-lactam-related"/>
</dbReference>